<keyword evidence="6" id="KW-1185">Reference proteome</keyword>
<dbReference type="InterPro" id="IPR000504">
    <property type="entry name" value="RRM_dom"/>
</dbReference>
<keyword evidence="1 2" id="KW-0694">RNA-binding</keyword>
<dbReference type="PANTHER" id="PTHR48024:SF55">
    <property type="entry name" value="RRM DOMAIN-CONTAINING PROTEIN"/>
    <property type="match status" value="1"/>
</dbReference>
<gene>
    <name evidence="5" type="ORF">M569_09644</name>
</gene>
<evidence type="ECO:0000313" key="5">
    <source>
        <dbReference type="EMBL" id="EPS65135.1"/>
    </source>
</evidence>
<dbReference type="PROSITE" id="PS50102">
    <property type="entry name" value="RRM"/>
    <property type="match status" value="1"/>
</dbReference>
<evidence type="ECO:0000313" key="6">
    <source>
        <dbReference type="Proteomes" id="UP000015453"/>
    </source>
</evidence>
<comment type="caution">
    <text evidence="5">The sequence shown here is derived from an EMBL/GenBank/DDBJ whole genome shotgun (WGS) entry which is preliminary data.</text>
</comment>
<dbReference type="CDD" id="cd12394">
    <property type="entry name" value="RRM1_RBM34"/>
    <property type="match status" value="1"/>
</dbReference>
<dbReference type="AlphaFoldDB" id="S8CE53"/>
<dbReference type="EMBL" id="AUSU01004410">
    <property type="protein sequence ID" value="EPS65135.1"/>
    <property type="molecule type" value="Genomic_DNA"/>
</dbReference>
<dbReference type="Gene3D" id="3.30.70.330">
    <property type="match status" value="2"/>
</dbReference>
<dbReference type="InterPro" id="IPR012677">
    <property type="entry name" value="Nucleotide-bd_a/b_plait_sf"/>
</dbReference>
<dbReference type="GO" id="GO:0005634">
    <property type="term" value="C:nucleus"/>
    <property type="evidence" value="ECO:0007669"/>
    <property type="project" value="TreeGrafter"/>
</dbReference>
<evidence type="ECO:0000256" key="3">
    <source>
        <dbReference type="SAM" id="MobiDB-lite"/>
    </source>
</evidence>
<dbReference type="SMART" id="SM00360">
    <property type="entry name" value="RRM"/>
    <property type="match status" value="1"/>
</dbReference>
<feature type="domain" description="RRM" evidence="4">
    <location>
        <begin position="65"/>
        <end position="159"/>
    </location>
</feature>
<evidence type="ECO:0000256" key="2">
    <source>
        <dbReference type="PROSITE-ProRule" id="PRU00176"/>
    </source>
</evidence>
<dbReference type="Proteomes" id="UP000015453">
    <property type="component" value="Unassembled WGS sequence"/>
</dbReference>
<dbReference type="InterPro" id="IPR035979">
    <property type="entry name" value="RBD_domain_sf"/>
</dbReference>
<reference evidence="5 6" key="1">
    <citation type="journal article" date="2013" name="BMC Genomics">
        <title>The miniature genome of a carnivorous plant Genlisea aurea contains a low number of genes and short non-coding sequences.</title>
        <authorList>
            <person name="Leushkin E.V."/>
            <person name="Sutormin R.A."/>
            <person name="Nabieva E.R."/>
            <person name="Penin A.A."/>
            <person name="Kondrashov A.S."/>
            <person name="Logacheva M.D."/>
        </authorList>
    </citation>
    <scope>NUCLEOTIDE SEQUENCE [LARGE SCALE GENOMIC DNA]</scope>
</reference>
<dbReference type="InterPro" id="IPR050886">
    <property type="entry name" value="RNA-binding_reg"/>
</dbReference>
<evidence type="ECO:0000256" key="1">
    <source>
        <dbReference type="ARBA" id="ARBA00022884"/>
    </source>
</evidence>
<dbReference type="OrthoDB" id="442677at2759"/>
<feature type="non-terminal residue" evidence="5">
    <location>
        <position position="1"/>
    </location>
</feature>
<proteinExistence type="predicted"/>
<dbReference type="Pfam" id="PF00076">
    <property type="entry name" value="RRM_1"/>
    <property type="match status" value="1"/>
</dbReference>
<accession>S8CE53</accession>
<organism evidence="5 6">
    <name type="scientific">Genlisea aurea</name>
    <dbReference type="NCBI Taxonomy" id="192259"/>
    <lineage>
        <taxon>Eukaryota</taxon>
        <taxon>Viridiplantae</taxon>
        <taxon>Streptophyta</taxon>
        <taxon>Embryophyta</taxon>
        <taxon>Tracheophyta</taxon>
        <taxon>Spermatophyta</taxon>
        <taxon>Magnoliopsida</taxon>
        <taxon>eudicotyledons</taxon>
        <taxon>Gunneridae</taxon>
        <taxon>Pentapetalae</taxon>
        <taxon>asterids</taxon>
        <taxon>lamiids</taxon>
        <taxon>Lamiales</taxon>
        <taxon>Lentibulariaceae</taxon>
        <taxon>Genlisea</taxon>
    </lineage>
</organism>
<sequence>DKRKKKRKREDLETVYEAKHYGVASEAKEDAEKSSLLGSKRKNIDNPEDMVVSKEGFDDEDKLMRTIFVGNLPLKAKKKELLKEFGKFGEIESVRIRSVPIVDGKMPRKGAVIKKRINENGDSVHAYIVFKTEESAKESLTHNMSLFGENHIRVDRACPPRKKIKGDSSNLYDKKRTVFVGNLPFDVKVVKFSQLM</sequence>
<name>S8CE53_9LAMI</name>
<dbReference type="SUPFAM" id="SSF54928">
    <property type="entry name" value="RNA-binding domain, RBD"/>
    <property type="match status" value="1"/>
</dbReference>
<protein>
    <recommendedName>
        <fullName evidence="4">RRM domain-containing protein</fullName>
    </recommendedName>
</protein>
<dbReference type="GO" id="GO:0003723">
    <property type="term" value="F:RNA binding"/>
    <property type="evidence" value="ECO:0007669"/>
    <property type="project" value="UniProtKB-UniRule"/>
</dbReference>
<dbReference type="PANTHER" id="PTHR48024">
    <property type="entry name" value="GEO13361P1-RELATED"/>
    <property type="match status" value="1"/>
</dbReference>
<feature type="region of interest" description="Disordered" evidence="3">
    <location>
        <begin position="25"/>
        <end position="44"/>
    </location>
</feature>
<evidence type="ECO:0000259" key="4">
    <source>
        <dbReference type="PROSITE" id="PS50102"/>
    </source>
</evidence>
<feature type="non-terminal residue" evidence="5">
    <location>
        <position position="196"/>
    </location>
</feature>